<evidence type="ECO:0000256" key="1">
    <source>
        <dbReference type="ARBA" id="ARBA00005445"/>
    </source>
</evidence>
<comment type="similarity">
    <text evidence="1">Belongs to the ice-binding protein family.</text>
</comment>
<organism evidence="4">
    <name type="scientific">Kremastochrysopsis austriaca</name>
    <dbReference type="NCBI Taxonomy" id="2600099"/>
    <lineage>
        <taxon>Eukaryota</taxon>
        <taxon>Sar</taxon>
        <taxon>Stramenopiles</taxon>
        <taxon>Ochrophyta</taxon>
        <taxon>Chrysophyceae</taxon>
        <taxon>Chromulinales</taxon>
        <taxon>Chrysocapsaceae</taxon>
        <taxon>Kremastochrysopsis</taxon>
    </lineage>
</organism>
<accession>A0A5P5XJR8</accession>
<feature type="signal peptide" evidence="3">
    <location>
        <begin position="1"/>
        <end position="20"/>
    </location>
</feature>
<feature type="chain" id="PRO_5024332220" evidence="3">
    <location>
        <begin position="21"/>
        <end position="247"/>
    </location>
</feature>
<sequence>MFYSSFNLAVLLLAIFSVRANQLRQEHTDIELESVYTTAISLGRCALSSSNFIIQAGSKATFDGAATTILVGSVGVSPGTTITGNVVLKSGSLQRNTASAINCAADRKTAYGRAKAAVCPAAHRQSLGEIGGHTYTPGVYCTGPGYITFKAGTVTLDGQGNANAVWIFQMATSLITSPSTSFILKNGAQAKNVYWQVGSSATIGKSSSFVGTILAYGGISFGTTVHFKGRAFAGTAVTNAGGSSLTI</sequence>
<dbReference type="AlphaFoldDB" id="A0A5P5XJR8"/>
<dbReference type="EMBL" id="MK949448">
    <property type="protein sequence ID" value="QFG07013.1"/>
    <property type="molecule type" value="mRNA"/>
</dbReference>
<name>A0A5P5XJR8_9STRA</name>
<dbReference type="InterPro" id="IPR021884">
    <property type="entry name" value="Ice-bd_prot"/>
</dbReference>
<reference evidence="4" key="1">
    <citation type="submission" date="2019-05" db="EMBL/GenBank/DDBJ databases">
        <title>Ice-binding proteins in a Chrysophycean snow alga: acquisition of an essential gene by HGT.</title>
        <authorList>
            <person name="Raymond J."/>
            <person name="Remias D."/>
        </authorList>
    </citation>
    <scope>NUCLEOTIDE SEQUENCE</scope>
    <source>
        <strain evidence="4">DR75b</strain>
    </source>
</reference>
<protein>
    <submittedName>
        <fullName evidence="4">Ice-binding protein 2</fullName>
    </submittedName>
</protein>
<evidence type="ECO:0000256" key="2">
    <source>
        <dbReference type="ARBA" id="ARBA00022729"/>
    </source>
</evidence>
<dbReference type="Pfam" id="PF11999">
    <property type="entry name" value="Ice_binding"/>
    <property type="match status" value="1"/>
</dbReference>
<keyword evidence="2 3" id="KW-0732">Signal</keyword>
<evidence type="ECO:0000313" key="4">
    <source>
        <dbReference type="EMBL" id="QFG07013.1"/>
    </source>
</evidence>
<evidence type="ECO:0000256" key="3">
    <source>
        <dbReference type="SAM" id="SignalP"/>
    </source>
</evidence>
<proteinExistence type="evidence at transcript level"/>